<protein>
    <recommendedName>
        <fullName evidence="5">Translation initiation factor 2</fullName>
    </recommendedName>
</protein>
<evidence type="ECO:0000256" key="2">
    <source>
        <dbReference type="SAM" id="Phobius"/>
    </source>
</evidence>
<evidence type="ECO:0000313" key="4">
    <source>
        <dbReference type="Proteomes" id="UP000219252"/>
    </source>
</evidence>
<keyword evidence="2" id="KW-0812">Transmembrane</keyword>
<keyword evidence="2" id="KW-1133">Transmembrane helix</keyword>
<gene>
    <name evidence="3" type="ORF">SAMN05877842_102400</name>
</gene>
<proteinExistence type="predicted"/>
<feature type="coiled-coil region" evidence="1">
    <location>
        <begin position="60"/>
        <end position="87"/>
    </location>
</feature>
<sequence length="92" mass="10120">MNNNSNKNNNNQGQITLSQADKLAIISGLISTFGGGLGTIATLLAIQEEQLEIKQDSDNNDLIISELHSLKKQVNTLQKELKQIKKMLSRLS</sequence>
<evidence type="ECO:0008006" key="5">
    <source>
        <dbReference type="Google" id="ProtNLM"/>
    </source>
</evidence>
<keyword evidence="2" id="KW-0472">Membrane</keyword>
<keyword evidence="4" id="KW-1185">Reference proteome</keyword>
<dbReference type="EMBL" id="OBQC01000002">
    <property type="protein sequence ID" value="SOC36480.1"/>
    <property type="molecule type" value="Genomic_DNA"/>
</dbReference>
<feature type="transmembrane region" description="Helical" evidence="2">
    <location>
        <begin position="23"/>
        <end position="46"/>
    </location>
</feature>
<keyword evidence="1" id="KW-0175">Coiled coil</keyword>
<dbReference type="AlphaFoldDB" id="A0A285U3E5"/>
<dbReference type="Proteomes" id="UP000219252">
    <property type="component" value="Unassembled WGS sequence"/>
</dbReference>
<accession>A0A285U3E5</accession>
<evidence type="ECO:0000313" key="3">
    <source>
        <dbReference type="EMBL" id="SOC36480.1"/>
    </source>
</evidence>
<organism evidence="3 4">
    <name type="scientific">Ureibacillus acetophenoni</name>
    <dbReference type="NCBI Taxonomy" id="614649"/>
    <lineage>
        <taxon>Bacteria</taxon>
        <taxon>Bacillati</taxon>
        <taxon>Bacillota</taxon>
        <taxon>Bacilli</taxon>
        <taxon>Bacillales</taxon>
        <taxon>Caryophanaceae</taxon>
        <taxon>Ureibacillus</taxon>
    </lineage>
</organism>
<name>A0A285U3E5_9BACL</name>
<evidence type="ECO:0000256" key="1">
    <source>
        <dbReference type="SAM" id="Coils"/>
    </source>
</evidence>
<dbReference type="RefSeq" id="WP_097148457.1">
    <property type="nucleotide sequence ID" value="NZ_OBQC01000002.1"/>
</dbReference>
<reference evidence="4" key="1">
    <citation type="submission" date="2017-08" db="EMBL/GenBank/DDBJ databases">
        <authorList>
            <person name="Varghese N."/>
            <person name="Submissions S."/>
        </authorList>
    </citation>
    <scope>NUCLEOTIDE SEQUENCE [LARGE SCALE GENOMIC DNA]</scope>
    <source>
        <strain evidence="4">JC23</strain>
    </source>
</reference>